<keyword evidence="3" id="KW-1185">Reference proteome</keyword>
<gene>
    <name evidence="2" type="ORF">APHIGO_LOCUS2306</name>
</gene>
<evidence type="ECO:0000313" key="3">
    <source>
        <dbReference type="Proteomes" id="UP001154329"/>
    </source>
</evidence>
<reference evidence="2" key="1">
    <citation type="submission" date="2022-02" db="EMBL/GenBank/DDBJ databases">
        <authorList>
            <person name="King R."/>
        </authorList>
    </citation>
    <scope>NUCLEOTIDE SEQUENCE</scope>
</reference>
<name>A0A9P0IS54_APHGO</name>
<keyword evidence="1" id="KW-0732">Signal</keyword>
<reference evidence="2" key="2">
    <citation type="submission" date="2022-10" db="EMBL/GenBank/DDBJ databases">
        <authorList>
            <consortium name="ENA_rothamsted_submissions"/>
            <consortium name="culmorum"/>
            <person name="King R."/>
        </authorList>
    </citation>
    <scope>NUCLEOTIDE SEQUENCE</scope>
</reference>
<accession>A0A9P0IS54</accession>
<protein>
    <recommendedName>
        <fullName evidence="4">Secreted protein</fullName>
    </recommendedName>
</protein>
<dbReference type="AlphaFoldDB" id="A0A9P0IS54"/>
<evidence type="ECO:0008006" key="4">
    <source>
        <dbReference type="Google" id="ProtNLM"/>
    </source>
</evidence>
<dbReference type="EMBL" id="OU899034">
    <property type="protein sequence ID" value="CAH1713221.1"/>
    <property type="molecule type" value="Genomic_DNA"/>
</dbReference>
<dbReference type="Proteomes" id="UP001154329">
    <property type="component" value="Chromosome 1"/>
</dbReference>
<organism evidence="2 3">
    <name type="scientific">Aphis gossypii</name>
    <name type="common">Cotton aphid</name>
    <dbReference type="NCBI Taxonomy" id="80765"/>
    <lineage>
        <taxon>Eukaryota</taxon>
        <taxon>Metazoa</taxon>
        <taxon>Ecdysozoa</taxon>
        <taxon>Arthropoda</taxon>
        <taxon>Hexapoda</taxon>
        <taxon>Insecta</taxon>
        <taxon>Pterygota</taxon>
        <taxon>Neoptera</taxon>
        <taxon>Paraneoptera</taxon>
        <taxon>Hemiptera</taxon>
        <taxon>Sternorrhyncha</taxon>
        <taxon>Aphidomorpha</taxon>
        <taxon>Aphidoidea</taxon>
        <taxon>Aphididae</taxon>
        <taxon>Aphidini</taxon>
        <taxon>Aphis</taxon>
        <taxon>Aphis</taxon>
    </lineage>
</organism>
<feature type="signal peptide" evidence="1">
    <location>
        <begin position="1"/>
        <end position="16"/>
    </location>
</feature>
<proteinExistence type="predicted"/>
<sequence length="126" mass="14940">MFCFAVILFNFDCVKAPFADMRVLNEPKNVRKVFPLFANIHHCSRSSDCLSKQRERVMYANCTISLYQTLCLQNRHRCYHRSRHCCALNSFSSIYHYDDGSIYGFPQSIEFEFFFLCIMQVKFSNM</sequence>
<evidence type="ECO:0000256" key="1">
    <source>
        <dbReference type="SAM" id="SignalP"/>
    </source>
</evidence>
<feature type="chain" id="PRO_5040244729" description="Secreted protein" evidence="1">
    <location>
        <begin position="17"/>
        <end position="126"/>
    </location>
</feature>
<evidence type="ECO:0000313" key="2">
    <source>
        <dbReference type="EMBL" id="CAH1713221.1"/>
    </source>
</evidence>